<organism evidence="5 6">
    <name type="scientific">Actinoalloteichus fjordicus</name>
    <dbReference type="NCBI Taxonomy" id="1612552"/>
    <lineage>
        <taxon>Bacteria</taxon>
        <taxon>Bacillati</taxon>
        <taxon>Actinomycetota</taxon>
        <taxon>Actinomycetes</taxon>
        <taxon>Pseudonocardiales</taxon>
        <taxon>Pseudonocardiaceae</taxon>
        <taxon>Actinoalloteichus</taxon>
    </lineage>
</organism>
<dbReference type="KEGG" id="acad:UA74_05400"/>
<proteinExistence type="inferred from homology"/>
<evidence type="ECO:0000313" key="6">
    <source>
        <dbReference type="Proteomes" id="UP000185511"/>
    </source>
</evidence>
<comment type="similarity">
    <text evidence="1">Belongs to the strictosidine synthase family.</text>
</comment>
<keyword evidence="2" id="KW-0597">Phosphoprotein</keyword>
<evidence type="ECO:0000259" key="4">
    <source>
        <dbReference type="Pfam" id="PF03088"/>
    </source>
</evidence>
<dbReference type="Gene3D" id="2.120.10.30">
    <property type="entry name" value="TolB, C-terminal domain"/>
    <property type="match status" value="1"/>
</dbReference>
<dbReference type="InterPro" id="IPR011042">
    <property type="entry name" value="6-blade_b-propeller_TolB-like"/>
</dbReference>
<keyword evidence="3" id="KW-0325">Glycoprotein</keyword>
<dbReference type="EMBL" id="CP016076">
    <property type="protein sequence ID" value="APU13156.1"/>
    <property type="molecule type" value="Genomic_DNA"/>
</dbReference>
<dbReference type="RefSeq" id="WP_075739314.1">
    <property type="nucleotide sequence ID" value="NZ_CP016076.1"/>
</dbReference>
<dbReference type="PANTHER" id="PTHR10426:SF88">
    <property type="entry name" value="ADIPOCYTE PLASMA MEMBRANE-ASSOCIATED PROTEIN HEMOMUCIN-RELATED"/>
    <property type="match status" value="1"/>
</dbReference>
<reference evidence="6" key="1">
    <citation type="submission" date="2016-06" db="EMBL/GenBank/DDBJ databases">
        <title>Complete genome sequence of Actinoalloteichus fjordicus DSM 46855 (=ADI127-17), type strain of the new species Actinoalloteichus fjordicus.</title>
        <authorList>
            <person name="Ruckert C."/>
            <person name="Nouioui I."/>
            <person name="Willmese J."/>
            <person name="van Wezel G."/>
            <person name="Klenk H.-P."/>
            <person name="Kalinowski J."/>
            <person name="Zotchev S.B."/>
        </authorList>
    </citation>
    <scope>NUCLEOTIDE SEQUENCE [LARGE SCALE GENOMIC DNA]</scope>
    <source>
        <strain evidence="6">ADI127-7</strain>
    </source>
</reference>
<evidence type="ECO:0000256" key="2">
    <source>
        <dbReference type="ARBA" id="ARBA00022553"/>
    </source>
</evidence>
<dbReference type="GO" id="GO:0016787">
    <property type="term" value="F:hydrolase activity"/>
    <property type="evidence" value="ECO:0007669"/>
    <property type="project" value="TreeGrafter"/>
</dbReference>
<evidence type="ECO:0000313" key="5">
    <source>
        <dbReference type="EMBL" id="APU13156.1"/>
    </source>
</evidence>
<feature type="domain" description="Strictosidine synthase conserved region" evidence="4">
    <location>
        <begin position="156"/>
        <end position="248"/>
    </location>
</feature>
<gene>
    <name evidence="5" type="ORF">UA74_05400</name>
</gene>
<evidence type="ECO:0000256" key="3">
    <source>
        <dbReference type="ARBA" id="ARBA00023180"/>
    </source>
</evidence>
<sequence>MIAGRRGWWAVLAGVVAVPFLALAAFLLLVPPPVEPFEPVTWVPPALVPAESRAAIGTDVGVLVDEDLNGPEDVAVDADERLYVSTRDGRILRVDPDAGQIETFAEVGGRPLGLQFAASGELLVANQGIGLQAVTPAGEVRLLADSAGGEPLRSANDLAVASDGIVYLTDSNGKYTPTTLGARASYSLYDFLEGRPQGRVLAYDPVTTEIRVIAEGLYFPNGIVLAEDEQSVLVGESTRYRVTRLWIGGDRVGTAEVFLDNVPGISDGFTRDSDGRLILATYERVEALDEVILPSVVARHVAVRLPADLLNGDPLPGALLELTEDGRIIRSHTGLDPAATTVTSWRGGWVLGALLDEPLRFVKVP</sequence>
<keyword evidence="6" id="KW-1185">Reference proteome</keyword>
<dbReference type="SUPFAM" id="SSF63829">
    <property type="entry name" value="Calcium-dependent phosphotriesterase"/>
    <property type="match status" value="1"/>
</dbReference>
<dbReference type="Pfam" id="PF20067">
    <property type="entry name" value="SSL_N"/>
    <property type="match status" value="1"/>
</dbReference>
<dbReference type="Pfam" id="PF03088">
    <property type="entry name" value="Str_synth"/>
    <property type="match status" value="1"/>
</dbReference>
<dbReference type="InterPro" id="IPR018119">
    <property type="entry name" value="Strictosidine_synth_cons-reg"/>
</dbReference>
<dbReference type="Proteomes" id="UP000185511">
    <property type="component" value="Chromosome"/>
</dbReference>
<dbReference type="PANTHER" id="PTHR10426">
    <property type="entry name" value="STRICTOSIDINE SYNTHASE-RELATED"/>
    <property type="match status" value="1"/>
</dbReference>
<accession>A0AAC9L927</accession>
<evidence type="ECO:0000256" key="1">
    <source>
        <dbReference type="ARBA" id="ARBA00009191"/>
    </source>
</evidence>
<name>A0AAC9L927_9PSEU</name>
<protein>
    <submittedName>
        <fullName evidence="5">Strictosidine synthase</fullName>
    </submittedName>
</protein>
<dbReference type="AlphaFoldDB" id="A0AAC9L927"/>